<dbReference type="InterPro" id="IPR035717">
    <property type="entry name" value="Drebrin-like_SH3"/>
</dbReference>
<evidence type="ECO:0000256" key="6">
    <source>
        <dbReference type="PROSITE-ProRule" id="PRU00192"/>
    </source>
</evidence>
<evidence type="ECO:0000256" key="4">
    <source>
        <dbReference type="ARBA" id="ARBA00023203"/>
    </source>
</evidence>
<dbReference type="GO" id="GO:0030425">
    <property type="term" value="C:dendrite"/>
    <property type="evidence" value="ECO:0007669"/>
    <property type="project" value="TreeGrafter"/>
</dbReference>
<dbReference type="Proteomes" id="UP000288216">
    <property type="component" value="Unassembled WGS sequence"/>
</dbReference>
<evidence type="ECO:0000256" key="2">
    <source>
        <dbReference type="ARBA" id="ARBA00022443"/>
    </source>
</evidence>
<evidence type="ECO:0000313" key="9">
    <source>
        <dbReference type="Proteomes" id="UP000288216"/>
    </source>
</evidence>
<comment type="caution">
    <text evidence="8">The sequence shown here is derived from an EMBL/GenBank/DDBJ whole genome shotgun (WGS) entry which is preliminary data.</text>
</comment>
<protein>
    <recommendedName>
        <fullName evidence="7">SH3 domain-containing protein</fullName>
    </recommendedName>
</protein>
<dbReference type="PANTHER" id="PTHR10829:SF25">
    <property type="entry name" value="DREBRIN-LIKE PROTEIN"/>
    <property type="match status" value="1"/>
</dbReference>
<dbReference type="GO" id="GO:0030864">
    <property type="term" value="C:cortical actin cytoskeleton"/>
    <property type="evidence" value="ECO:0007669"/>
    <property type="project" value="TreeGrafter"/>
</dbReference>
<proteinExistence type="predicted"/>
<keyword evidence="5" id="KW-0206">Cytoskeleton</keyword>
<name>A0A401NYB5_SCYTO</name>
<keyword evidence="9" id="KW-1185">Reference proteome</keyword>
<feature type="non-terminal residue" evidence="8">
    <location>
        <position position="1"/>
    </location>
</feature>
<dbReference type="EMBL" id="BFAA01005606">
    <property type="protein sequence ID" value="GCB65867.1"/>
    <property type="molecule type" value="Genomic_DNA"/>
</dbReference>
<dbReference type="PANTHER" id="PTHR10829">
    <property type="entry name" value="CORTACTIN AND DREBRIN"/>
    <property type="match status" value="1"/>
</dbReference>
<dbReference type="FunFam" id="2.30.30.40:FF:000046">
    <property type="entry name" value="Drebrin-like protein isoform B"/>
    <property type="match status" value="1"/>
</dbReference>
<dbReference type="GO" id="GO:0045211">
    <property type="term" value="C:postsynaptic membrane"/>
    <property type="evidence" value="ECO:0007669"/>
    <property type="project" value="TreeGrafter"/>
</dbReference>
<dbReference type="CDD" id="cd11960">
    <property type="entry name" value="SH3_Abp1_eu"/>
    <property type="match status" value="1"/>
</dbReference>
<dbReference type="Gene3D" id="2.30.30.40">
    <property type="entry name" value="SH3 Domains"/>
    <property type="match status" value="1"/>
</dbReference>
<evidence type="ECO:0000259" key="7">
    <source>
        <dbReference type="PROSITE" id="PS50002"/>
    </source>
</evidence>
<dbReference type="InterPro" id="IPR001452">
    <property type="entry name" value="SH3_domain"/>
</dbReference>
<dbReference type="GO" id="GO:0051015">
    <property type="term" value="F:actin filament binding"/>
    <property type="evidence" value="ECO:0007669"/>
    <property type="project" value="TreeGrafter"/>
</dbReference>
<dbReference type="InterPro" id="IPR036028">
    <property type="entry name" value="SH3-like_dom_sf"/>
</dbReference>
<dbReference type="GO" id="GO:0030027">
    <property type="term" value="C:lamellipodium"/>
    <property type="evidence" value="ECO:0007669"/>
    <property type="project" value="TreeGrafter"/>
</dbReference>
<dbReference type="GO" id="GO:0014069">
    <property type="term" value="C:postsynaptic density"/>
    <property type="evidence" value="ECO:0007669"/>
    <property type="project" value="TreeGrafter"/>
</dbReference>
<evidence type="ECO:0000256" key="5">
    <source>
        <dbReference type="ARBA" id="ARBA00023212"/>
    </source>
</evidence>
<dbReference type="GO" id="GO:0098974">
    <property type="term" value="P:postsynaptic actin cytoskeleton organization"/>
    <property type="evidence" value="ECO:0007669"/>
    <property type="project" value="TreeGrafter"/>
</dbReference>
<dbReference type="GO" id="GO:0030427">
    <property type="term" value="C:site of polarized growth"/>
    <property type="evidence" value="ECO:0007669"/>
    <property type="project" value="TreeGrafter"/>
</dbReference>
<dbReference type="GO" id="GO:0061003">
    <property type="term" value="P:positive regulation of dendritic spine morphogenesis"/>
    <property type="evidence" value="ECO:0007669"/>
    <property type="project" value="TreeGrafter"/>
</dbReference>
<sequence length="105" mass="11813">LCQQVATREIVRVQDGTREQVHKDTGEQAVTEDTNVHQPVAETPYEGLCARALYDYQAADETEISFDPDDILTKIEQIDEGWWRGYAVDGSFGMFPANYVELLSG</sequence>
<keyword evidence="2 6" id="KW-0728">SH3 domain</keyword>
<dbReference type="PROSITE" id="PS50002">
    <property type="entry name" value="SH3"/>
    <property type="match status" value="1"/>
</dbReference>
<dbReference type="SUPFAM" id="SSF50044">
    <property type="entry name" value="SH3-domain"/>
    <property type="match status" value="1"/>
</dbReference>
<keyword evidence="3" id="KW-0963">Cytoplasm</keyword>
<dbReference type="OrthoDB" id="5971719at2759"/>
<dbReference type="Pfam" id="PF14604">
    <property type="entry name" value="SH3_9"/>
    <property type="match status" value="1"/>
</dbReference>
<keyword evidence="4" id="KW-0009">Actin-binding</keyword>
<dbReference type="AlphaFoldDB" id="A0A401NYB5"/>
<evidence type="ECO:0000313" key="8">
    <source>
        <dbReference type="EMBL" id="GCB65867.1"/>
    </source>
</evidence>
<dbReference type="GO" id="GO:0030833">
    <property type="term" value="P:regulation of actin filament polymerization"/>
    <property type="evidence" value="ECO:0007669"/>
    <property type="project" value="TreeGrafter"/>
</dbReference>
<dbReference type="GO" id="GO:0045773">
    <property type="term" value="P:positive regulation of axon extension"/>
    <property type="evidence" value="ECO:0007669"/>
    <property type="project" value="TreeGrafter"/>
</dbReference>
<dbReference type="GO" id="GO:0005884">
    <property type="term" value="C:actin filament"/>
    <property type="evidence" value="ECO:0007669"/>
    <property type="project" value="TreeGrafter"/>
</dbReference>
<dbReference type="SMART" id="SM00326">
    <property type="entry name" value="SH3"/>
    <property type="match status" value="1"/>
</dbReference>
<comment type="subcellular location">
    <subcellularLocation>
        <location evidence="1">Cytoplasm</location>
        <location evidence="1">Cytoskeleton</location>
    </subcellularLocation>
</comment>
<dbReference type="OMA" id="MEYHSRT"/>
<evidence type="ECO:0000256" key="1">
    <source>
        <dbReference type="ARBA" id="ARBA00004245"/>
    </source>
</evidence>
<organism evidence="8 9">
    <name type="scientific">Scyliorhinus torazame</name>
    <name type="common">Cloudy catshark</name>
    <name type="synonym">Catulus torazame</name>
    <dbReference type="NCBI Taxonomy" id="75743"/>
    <lineage>
        <taxon>Eukaryota</taxon>
        <taxon>Metazoa</taxon>
        <taxon>Chordata</taxon>
        <taxon>Craniata</taxon>
        <taxon>Vertebrata</taxon>
        <taxon>Chondrichthyes</taxon>
        <taxon>Elasmobranchii</taxon>
        <taxon>Galeomorphii</taxon>
        <taxon>Galeoidea</taxon>
        <taxon>Carcharhiniformes</taxon>
        <taxon>Scyliorhinidae</taxon>
        <taxon>Scyliorhinus</taxon>
    </lineage>
</organism>
<dbReference type="PRINTS" id="PR00452">
    <property type="entry name" value="SH3DOMAIN"/>
</dbReference>
<feature type="domain" description="SH3" evidence="7">
    <location>
        <begin position="45"/>
        <end position="105"/>
    </location>
</feature>
<dbReference type="GO" id="GO:0048812">
    <property type="term" value="P:neuron projection morphogenesis"/>
    <property type="evidence" value="ECO:0007669"/>
    <property type="project" value="TreeGrafter"/>
</dbReference>
<gene>
    <name evidence="8" type="ORF">scyTo_0011925</name>
</gene>
<accession>A0A401NYB5</accession>
<dbReference type="STRING" id="75743.A0A401NYB5"/>
<evidence type="ECO:0000256" key="3">
    <source>
        <dbReference type="ARBA" id="ARBA00022490"/>
    </source>
</evidence>
<reference evidence="8 9" key="1">
    <citation type="journal article" date="2018" name="Nat. Ecol. Evol.">
        <title>Shark genomes provide insights into elasmobranch evolution and the origin of vertebrates.</title>
        <authorList>
            <person name="Hara Y"/>
            <person name="Yamaguchi K"/>
            <person name="Onimaru K"/>
            <person name="Kadota M"/>
            <person name="Koyanagi M"/>
            <person name="Keeley SD"/>
            <person name="Tatsumi K"/>
            <person name="Tanaka K"/>
            <person name="Motone F"/>
            <person name="Kageyama Y"/>
            <person name="Nozu R"/>
            <person name="Adachi N"/>
            <person name="Nishimura O"/>
            <person name="Nakagawa R"/>
            <person name="Tanegashima C"/>
            <person name="Kiyatake I"/>
            <person name="Matsumoto R"/>
            <person name="Murakumo K"/>
            <person name="Nishida K"/>
            <person name="Terakita A"/>
            <person name="Kuratani S"/>
            <person name="Sato K"/>
            <person name="Hyodo S Kuraku.S."/>
        </authorList>
    </citation>
    <scope>NUCLEOTIDE SEQUENCE [LARGE SCALE GENOMIC DNA]</scope>
</reference>